<feature type="transmembrane region" description="Helical" evidence="1">
    <location>
        <begin position="91"/>
        <end position="112"/>
    </location>
</feature>
<keyword evidence="1" id="KW-0472">Membrane</keyword>
<evidence type="ECO:0000313" key="3">
    <source>
        <dbReference type="Proteomes" id="UP000199623"/>
    </source>
</evidence>
<sequence>MNEEGPAQSSTRITGRIRAGAAVVMALLALLAVALAVVLGADHAGAVLLGALGWFVALAARLPVLGSAGRLHALRRRETIIALVSGATDEVVRLAVVLVAVSGVESALWAGFGWALAQLVFTAATELPKFSWPVGRQAAEQLKAQGGFVSTHPLHSAVRGVTAISFHLGATLLLSAGLWWVAVTASAHVLVNIGFARWAGKRLVAVEVFAVVVGAVVLVAGLTGADVLG</sequence>
<name>A0A1G7WI82_9PSEU</name>
<feature type="transmembrane region" description="Helical" evidence="1">
    <location>
        <begin position="47"/>
        <end position="71"/>
    </location>
</feature>
<proteinExistence type="predicted"/>
<keyword evidence="3" id="KW-1185">Reference proteome</keyword>
<gene>
    <name evidence="2" type="ORF">SAMN05216553_110411</name>
</gene>
<feature type="transmembrane region" description="Helical" evidence="1">
    <location>
        <begin position="21"/>
        <end position="41"/>
    </location>
</feature>
<dbReference type="AlphaFoldDB" id="A0A1G7WI82"/>
<dbReference type="EMBL" id="FNCC01000010">
    <property type="protein sequence ID" value="SDG71737.1"/>
    <property type="molecule type" value="Genomic_DNA"/>
</dbReference>
<dbReference type="OrthoDB" id="3698576at2"/>
<dbReference type="Proteomes" id="UP000199623">
    <property type="component" value="Unassembled WGS sequence"/>
</dbReference>
<feature type="transmembrane region" description="Helical" evidence="1">
    <location>
        <begin position="203"/>
        <end position="225"/>
    </location>
</feature>
<accession>A0A1G7WI82</accession>
<organism evidence="2 3">
    <name type="scientific">Lentzea fradiae</name>
    <dbReference type="NCBI Taxonomy" id="200378"/>
    <lineage>
        <taxon>Bacteria</taxon>
        <taxon>Bacillati</taxon>
        <taxon>Actinomycetota</taxon>
        <taxon>Actinomycetes</taxon>
        <taxon>Pseudonocardiales</taxon>
        <taxon>Pseudonocardiaceae</taxon>
        <taxon>Lentzea</taxon>
    </lineage>
</organism>
<protein>
    <submittedName>
        <fullName evidence="2">Uncharacterized protein</fullName>
    </submittedName>
</protein>
<keyword evidence="1" id="KW-0812">Transmembrane</keyword>
<dbReference type="RefSeq" id="WP_143036033.1">
    <property type="nucleotide sequence ID" value="NZ_FNCC01000010.1"/>
</dbReference>
<keyword evidence="1" id="KW-1133">Transmembrane helix</keyword>
<reference evidence="3" key="1">
    <citation type="submission" date="2016-10" db="EMBL/GenBank/DDBJ databases">
        <authorList>
            <person name="Varghese N."/>
            <person name="Submissions S."/>
        </authorList>
    </citation>
    <scope>NUCLEOTIDE SEQUENCE [LARGE SCALE GENOMIC DNA]</scope>
    <source>
        <strain evidence="3">CGMCC 4.3506</strain>
    </source>
</reference>
<evidence type="ECO:0000313" key="2">
    <source>
        <dbReference type="EMBL" id="SDG71737.1"/>
    </source>
</evidence>
<feature type="transmembrane region" description="Helical" evidence="1">
    <location>
        <begin position="164"/>
        <end position="191"/>
    </location>
</feature>
<evidence type="ECO:0000256" key="1">
    <source>
        <dbReference type="SAM" id="Phobius"/>
    </source>
</evidence>